<evidence type="ECO:0000313" key="4">
    <source>
        <dbReference type="EMBL" id="ANF56265.1"/>
    </source>
</evidence>
<dbReference type="InterPro" id="IPR013974">
    <property type="entry name" value="SAF"/>
</dbReference>
<dbReference type="STRING" id="376489.A5892_01295"/>
<dbReference type="Pfam" id="PF08666">
    <property type="entry name" value="SAF"/>
    <property type="match status" value="1"/>
</dbReference>
<evidence type="ECO:0000256" key="1">
    <source>
        <dbReference type="ARBA" id="ARBA00010986"/>
    </source>
</evidence>
<dbReference type="PANTHER" id="PTHR30536:SF5">
    <property type="entry name" value="ALTRONATE DEHYDRATASE"/>
    <property type="match status" value="1"/>
</dbReference>
<reference evidence="4 5" key="1">
    <citation type="submission" date="2016-04" db="EMBL/GenBank/DDBJ databases">
        <title>Complete Genome Sequence of Halotalea alkalilenta IHB B 13600.</title>
        <authorList>
            <person name="Swarnkar M.K."/>
            <person name="Sharma A."/>
            <person name="Kaushal K."/>
            <person name="Soni R."/>
            <person name="Rana S."/>
            <person name="Singh A.K."/>
            <person name="Gulati A."/>
        </authorList>
    </citation>
    <scope>NUCLEOTIDE SEQUENCE [LARGE SCALE GENOMIC DNA]</scope>
    <source>
        <strain evidence="4 5">IHB B 13600</strain>
    </source>
</reference>
<organism evidence="4 5">
    <name type="scientific">Halotalea alkalilenta</name>
    <dbReference type="NCBI Taxonomy" id="376489"/>
    <lineage>
        <taxon>Bacteria</taxon>
        <taxon>Pseudomonadati</taxon>
        <taxon>Pseudomonadota</taxon>
        <taxon>Gammaproteobacteria</taxon>
        <taxon>Oceanospirillales</taxon>
        <taxon>Halomonadaceae</taxon>
        <taxon>Halotalea</taxon>
    </lineage>
</organism>
<dbReference type="GO" id="GO:0016787">
    <property type="term" value="F:hydrolase activity"/>
    <property type="evidence" value="ECO:0007669"/>
    <property type="project" value="UniProtKB-KW"/>
</dbReference>
<dbReference type="InterPro" id="IPR007392">
    <property type="entry name" value="GD_AH_second"/>
</dbReference>
<dbReference type="Gene3D" id="2.30.130.110">
    <property type="match status" value="1"/>
</dbReference>
<dbReference type="GO" id="GO:0016829">
    <property type="term" value="F:lyase activity"/>
    <property type="evidence" value="ECO:0007669"/>
    <property type="project" value="UniProtKB-KW"/>
</dbReference>
<dbReference type="CDD" id="cd11613">
    <property type="entry name" value="SAF_AH_GD"/>
    <property type="match status" value="1"/>
</dbReference>
<dbReference type="PANTHER" id="PTHR30536">
    <property type="entry name" value="ALTRONATE/GALACTARATE DEHYDRATASE"/>
    <property type="match status" value="1"/>
</dbReference>
<proteinExistence type="inferred from homology"/>
<evidence type="ECO:0000313" key="5">
    <source>
        <dbReference type="Proteomes" id="UP000077875"/>
    </source>
</evidence>
<dbReference type="Pfam" id="PF04295">
    <property type="entry name" value="GD_AH_second"/>
    <property type="match status" value="1"/>
</dbReference>
<dbReference type="Proteomes" id="UP000077875">
    <property type="component" value="Chromosome"/>
</dbReference>
<feature type="domain" description="SAF" evidence="3">
    <location>
        <begin position="21"/>
        <end position="90"/>
    </location>
</feature>
<protein>
    <submittedName>
        <fullName evidence="4">Altronate hydrolase</fullName>
    </submittedName>
</protein>
<evidence type="ECO:0000256" key="2">
    <source>
        <dbReference type="ARBA" id="ARBA00023239"/>
    </source>
</evidence>
<gene>
    <name evidence="4" type="ORF">A5892_01295</name>
</gene>
<accession>A0A172YB75</accession>
<dbReference type="GO" id="GO:0019698">
    <property type="term" value="P:D-galacturonate catabolic process"/>
    <property type="evidence" value="ECO:0007669"/>
    <property type="project" value="TreeGrafter"/>
</dbReference>
<comment type="similarity">
    <text evidence="1">Belongs to the UxaA family.</text>
</comment>
<dbReference type="InterPro" id="IPR044144">
    <property type="entry name" value="SAF_UxaA/GarD"/>
</dbReference>
<dbReference type="InterPro" id="IPR052172">
    <property type="entry name" value="UxaA_altronate/galactarate_dh"/>
</dbReference>
<keyword evidence="2" id="KW-0456">Lyase</keyword>
<name>A0A172YB75_9GAMM</name>
<dbReference type="RefSeq" id="WP_064121254.1">
    <property type="nucleotide sequence ID" value="NZ_CP015243.1"/>
</dbReference>
<dbReference type="SMART" id="SM00858">
    <property type="entry name" value="SAF"/>
    <property type="match status" value="1"/>
</dbReference>
<dbReference type="AlphaFoldDB" id="A0A172YB75"/>
<dbReference type="KEGG" id="haa:A5892_01295"/>
<evidence type="ECO:0000259" key="3">
    <source>
        <dbReference type="SMART" id="SM00858"/>
    </source>
</evidence>
<keyword evidence="5" id="KW-1185">Reference proteome</keyword>
<dbReference type="InterPro" id="IPR048332">
    <property type="entry name" value="GD_AH_C"/>
</dbReference>
<dbReference type="EMBL" id="CP015243">
    <property type="protein sequence ID" value="ANF56265.1"/>
    <property type="molecule type" value="Genomic_DNA"/>
</dbReference>
<sequence length="544" mass="57338">MTRTIITDRPQQVTLRIHPDDNVRVALRDLPEGYEVDEGGVRLVEPIARKHKFALVPLAVGEQVVMYGVTVGRATRAIAAGEAIRVDNVEHATLGAGAESGASSWQGPDVSRFEGLTFDGYHRADGRVGTANFWIVVPLVFCENRNIEVLRQCVAEVLDDDPYRDYKRMAREMLYGEQAAPVPSAPTAPLFPNVDGVRFLTHTLGCGGTREDAEALCGLLAGYICHPNVAGATVLSLGCQNAQIELLKAAMAQRDPNGSRPVQFFEQQRIGDERTLITQALASIFAGLAEANRVERAPAPLSELTIGVECGGSDGFSGLSANPLVGAVSDRVVALGGSAVLAEFPELCGVEHELIARCASAAVAERFSALMAAYQAHAAKVGADFSMNPSPGNIRDGLITDAMKSAGAAKKGGGSPVVDVLDYTEPVRKKGLTLLCTPGNDAECTTALVGSGANLVLFTTGLGTPMGNPIAPVLKIASNSELVKRMGDVIDFDAGRIIGGEAGIDETADALLMLCVETASGRHLARAVSLGQQDFIPWKRGVSL</sequence>
<dbReference type="Pfam" id="PF20629">
    <property type="entry name" value="GD_AH_C"/>
    <property type="match status" value="1"/>
</dbReference>
<keyword evidence="4" id="KW-0378">Hydrolase</keyword>